<dbReference type="GO" id="GO:0004170">
    <property type="term" value="F:dUTP diphosphatase activity"/>
    <property type="evidence" value="ECO:0007669"/>
    <property type="project" value="UniProtKB-EC"/>
</dbReference>
<dbReference type="GO" id="GO:0046081">
    <property type="term" value="P:dUTP catabolic process"/>
    <property type="evidence" value="ECO:0007669"/>
    <property type="project" value="InterPro"/>
</dbReference>
<evidence type="ECO:0000256" key="3">
    <source>
        <dbReference type="ARBA" id="ARBA00022801"/>
    </source>
</evidence>
<dbReference type="EC" id="3.6.1.23" evidence="2"/>
<dbReference type="PANTHER" id="PTHR11241">
    <property type="entry name" value="DEOXYURIDINE 5'-TRIPHOSPHATE NUCLEOTIDOHYDROLASE"/>
    <property type="match status" value="1"/>
</dbReference>
<proteinExistence type="inferred from homology"/>
<dbReference type="GO" id="GO:0006226">
    <property type="term" value="P:dUMP biosynthetic process"/>
    <property type="evidence" value="ECO:0007669"/>
    <property type="project" value="InterPro"/>
</dbReference>
<name>A0A6C0J215_9ZZZZ</name>
<comment type="similarity">
    <text evidence="1">Belongs to the dUTPase family.</text>
</comment>
<dbReference type="AlphaFoldDB" id="A0A6C0J215"/>
<dbReference type="InterPro" id="IPR036157">
    <property type="entry name" value="dUTPase-like_sf"/>
</dbReference>
<dbReference type="EMBL" id="MN740295">
    <property type="protein sequence ID" value="QHT98676.1"/>
    <property type="molecule type" value="Genomic_DNA"/>
</dbReference>
<evidence type="ECO:0000259" key="5">
    <source>
        <dbReference type="Pfam" id="PF00692"/>
    </source>
</evidence>
<keyword evidence="3" id="KW-0378">Hydrolase</keyword>
<evidence type="ECO:0000256" key="2">
    <source>
        <dbReference type="ARBA" id="ARBA00012379"/>
    </source>
</evidence>
<accession>A0A6C0J215</accession>
<dbReference type="GO" id="GO:0000287">
    <property type="term" value="F:magnesium ion binding"/>
    <property type="evidence" value="ECO:0007669"/>
    <property type="project" value="InterPro"/>
</dbReference>
<dbReference type="Pfam" id="PF00692">
    <property type="entry name" value="dUTPase"/>
    <property type="match status" value="1"/>
</dbReference>
<keyword evidence="4" id="KW-0546">Nucleotide metabolism</keyword>
<dbReference type="Gene3D" id="2.70.40.10">
    <property type="match status" value="1"/>
</dbReference>
<dbReference type="CDD" id="cd07557">
    <property type="entry name" value="trimeric_dUTPase"/>
    <property type="match status" value="1"/>
</dbReference>
<evidence type="ECO:0000256" key="4">
    <source>
        <dbReference type="ARBA" id="ARBA00023080"/>
    </source>
</evidence>
<dbReference type="SUPFAM" id="SSF51283">
    <property type="entry name" value="dUTPase-like"/>
    <property type="match status" value="1"/>
</dbReference>
<organism evidence="6">
    <name type="scientific">viral metagenome</name>
    <dbReference type="NCBI Taxonomy" id="1070528"/>
    <lineage>
        <taxon>unclassified sequences</taxon>
        <taxon>metagenomes</taxon>
        <taxon>organismal metagenomes</taxon>
    </lineage>
</organism>
<dbReference type="InterPro" id="IPR033704">
    <property type="entry name" value="dUTPase_trimeric"/>
</dbReference>
<dbReference type="InterPro" id="IPR029054">
    <property type="entry name" value="dUTPase-like"/>
</dbReference>
<feature type="domain" description="dUTPase-like" evidence="5">
    <location>
        <begin position="18"/>
        <end position="146"/>
    </location>
</feature>
<dbReference type="InterPro" id="IPR008181">
    <property type="entry name" value="dUTPase"/>
</dbReference>
<evidence type="ECO:0000313" key="6">
    <source>
        <dbReference type="EMBL" id="QHT98676.1"/>
    </source>
</evidence>
<dbReference type="PANTHER" id="PTHR11241:SF0">
    <property type="entry name" value="DEOXYURIDINE 5'-TRIPHOSPHATE NUCLEOTIDOHYDROLASE"/>
    <property type="match status" value="1"/>
</dbReference>
<reference evidence="6" key="1">
    <citation type="journal article" date="2020" name="Nature">
        <title>Giant virus diversity and host interactions through global metagenomics.</title>
        <authorList>
            <person name="Schulz F."/>
            <person name="Roux S."/>
            <person name="Paez-Espino D."/>
            <person name="Jungbluth S."/>
            <person name="Walsh D.A."/>
            <person name="Denef V.J."/>
            <person name="McMahon K.D."/>
            <person name="Konstantinidis K.T."/>
            <person name="Eloe-Fadrosh E.A."/>
            <person name="Kyrpides N.C."/>
            <person name="Woyke T."/>
        </authorList>
    </citation>
    <scope>NUCLEOTIDE SEQUENCE</scope>
    <source>
        <strain evidence="6">GVMAG-M-3300025676-16</strain>
    </source>
</reference>
<evidence type="ECO:0000256" key="1">
    <source>
        <dbReference type="ARBA" id="ARBA00006581"/>
    </source>
</evidence>
<sequence length="149" mass="16215">MSSNTKEHIQIIKTDPDAVIPTRANLTDIGLDLVAIKEYKILDNGVILYDTGIKARAPDGYYLEILPRSSMSKTGWMLANSVGIIDPTYTGNLLIALIKGPNNPSPISLPFCKCQLVLRKAEYADVVEVSEFPETSRGEGGFGSTGERL</sequence>
<protein>
    <recommendedName>
        <fullName evidence="2">dUTP diphosphatase</fullName>
        <ecNumber evidence="2">3.6.1.23</ecNumber>
    </recommendedName>
</protein>